<keyword evidence="2" id="KW-1185">Reference proteome</keyword>
<dbReference type="EMBL" id="JBHLWN010000031">
    <property type="protein sequence ID" value="MFC0212450.1"/>
    <property type="molecule type" value="Genomic_DNA"/>
</dbReference>
<organism evidence="1 2">
    <name type="scientific">Paenibacillus chartarius</name>
    <dbReference type="NCBI Taxonomy" id="747481"/>
    <lineage>
        <taxon>Bacteria</taxon>
        <taxon>Bacillati</taxon>
        <taxon>Bacillota</taxon>
        <taxon>Bacilli</taxon>
        <taxon>Bacillales</taxon>
        <taxon>Paenibacillaceae</taxon>
        <taxon>Paenibacillus</taxon>
    </lineage>
</organism>
<reference evidence="1 2" key="1">
    <citation type="submission" date="2024-09" db="EMBL/GenBank/DDBJ databases">
        <authorList>
            <person name="Sun Q."/>
            <person name="Mori K."/>
        </authorList>
    </citation>
    <scope>NUCLEOTIDE SEQUENCE [LARGE SCALE GENOMIC DNA]</scope>
    <source>
        <strain evidence="1 2">CCM 7759</strain>
    </source>
</reference>
<dbReference type="RefSeq" id="WP_377469619.1">
    <property type="nucleotide sequence ID" value="NZ_JBHLWN010000031.1"/>
</dbReference>
<evidence type="ECO:0000313" key="2">
    <source>
        <dbReference type="Proteomes" id="UP001589776"/>
    </source>
</evidence>
<proteinExistence type="predicted"/>
<accession>A0ABV6DIG5</accession>
<dbReference type="Proteomes" id="UP001589776">
    <property type="component" value="Unassembled WGS sequence"/>
</dbReference>
<comment type="caution">
    <text evidence="1">The sequence shown here is derived from an EMBL/GenBank/DDBJ whole genome shotgun (WGS) entry which is preliminary data.</text>
</comment>
<sequence length="101" mass="11841">MSQFPCPDWLKPAFKQRFDELAFAAGEYQINKEVRQNQETLMKRLRGELSEEQLKLLLEWDEAANYRNAIEKEQMYFAGIKDGILISKHFFGFMSADADKS</sequence>
<evidence type="ECO:0000313" key="1">
    <source>
        <dbReference type="EMBL" id="MFC0212450.1"/>
    </source>
</evidence>
<name>A0ABV6DIG5_9BACL</name>
<gene>
    <name evidence="1" type="ORF">ACFFK0_08245</name>
</gene>
<protein>
    <submittedName>
        <fullName evidence="1">Uncharacterized protein</fullName>
    </submittedName>
</protein>